<keyword evidence="2" id="KW-1185">Reference proteome</keyword>
<dbReference type="Proteomes" id="UP000019918">
    <property type="component" value="Unassembled WGS sequence"/>
</dbReference>
<sequence length="107" mass="12593">MKKSQLYTLALNGASPEEIRELLEKNESIFEKSVLSVYGDDMRYSFVRGSLRINIISENFAEYRCDVNFFAGCSDQNETFSVTWNFKYKIEDEHIVIELDESEWNQE</sequence>
<gene>
    <name evidence="1" type="ORF">BG55_14255</name>
</gene>
<dbReference type="PATRIC" id="fig|69222.5.peg.2929"/>
<evidence type="ECO:0000313" key="1">
    <source>
        <dbReference type="EMBL" id="EXU75047.1"/>
    </source>
</evidence>
<dbReference type="AlphaFoldDB" id="A0A014PVY7"/>
<proteinExistence type="predicted"/>
<evidence type="ECO:0000313" key="2">
    <source>
        <dbReference type="Proteomes" id="UP000019918"/>
    </source>
</evidence>
<name>A0A014PVY7_9GAMM</name>
<dbReference type="RefSeq" id="WP_034938395.1">
    <property type="nucleotide sequence ID" value="NZ_JFHN01000053.1"/>
</dbReference>
<comment type="caution">
    <text evidence="1">The sequence shown here is derived from an EMBL/GenBank/DDBJ whole genome shotgun (WGS) entry which is preliminary data.</text>
</comment>
<accession>A0A014PVY7</accession>
<dbReference type="OrthoDB" id="5889969at2"/>
<reference evidence="1 2" key="1">
    <citation type="submission" date="2014-02" db="EMBL/GenBank/DDBJ databases">
        <title>Draft genome of Erwinia mallotivora strain BT-MARDI, a papaya dieback pathogen.</title>
        <authorList>
            <person name="Redzuan R."/>
            <person name="Abu Bakar N."/>
            <person name="Badrun R."/>
            <person name="Mohd Raih M.F."/>
            <person name="Rozano L."/>
            <person name="Mat Amin N."/>
        </authorList>
    </citation>
    <scope>NUCLEOTIDE SEQUENCE [LARGE SCALE GENOMIC DNA]</scope>
    <source>
        <strain evidence="1 2">BT-MARDI</strain>
    </source>
</reference>
<dbReference type="EMBL" id="JFHN01000053">
    <property type="protein sequence ID" value="EXU75047.1"/>
    <property type="molecule type" value="Genomic_DNA"/>
</dbReference>
<protein>
    <submittedName>
        <fullName evidence="1">Uncharacterized protein</fullName>
    </submittedName>
</protein>
<organism evidence="1 2">
    <name type="scientific">Erwinia mallotivora</name>
    <dbReference type="NCBI Taxonomy" id="69222"/>
    <lineage>
        <taxon>Bacteria</taxon>
        <taxon>Pseudomonadati</taxon>
        <taxon>Pseudomonadota</taxon>
        <taxon>Gammaproteobacteria</taxon>
        <taxon>Enterobacterales</taxon>
        <taxon>Erwiniaceae</taxon>
        <taxon>Erwinia</taxon>
    </lineage>
</organism>